<comment type="similarity">
    <text evidence="1">Belongs to the pecanex family.</text>
</comment>
<dbReference type="RefSeq" id="XP_010774996.1">
    <property type="nucleotide sequence ID" value="XM_010776694.1"/>
</dbReference>
<protein>
    <recommendedName>
        <fullName evidence="1">Pecanex-like protein</fullName>
    </recommendedName>
</protein>
<accession>A0A6I9NKG7</accession>
<sequence length="93" mass="10461">SFIGELLTVLIIKLFSLSLRNREVLENVLAVVLAVLVAFLGSLLLVHGFFTDIWVFQFCLVIASCQYSLLKSVQPDSSSPRHVSQYNIHILWA</sequence>
<keyword evidence="2" id="KW-1185">Reference proteome</keyword>
<keyword evidence="1" id="KW-0472">Membrane</keyword>
<organism evidence="2 3">
    <name type="scientific">Notothenia coriiceps</name>
    <name type="common">black rockcod</name>
    <dbReference type="NCBI Taxonomy" id="8208"/>
    <lineage>
        <taxon>Eukaryota</taxon>
        <taxon>Metazoa</taxon>
        <taxon>Chordata</taxon>
        <taxon>Craniata</taxon>
        <taxon>Vertebrata</taxon>
        <taxon>Euteleostomi</taxon>
        <taxon>Actinopterygii</taxon>
        <taxon>Neopterygii</taxon>
        <taxon>Teleostei</taxon>
        <taxon>Neoteleostei</taxon>
        <taxon>Acanthomorphata</taxon>
        <taxon>Eupercaria</taxon>
        <taxon>Perciformes</taxon>
        <taxon>Notothenioidei</taxon>
        <taxon>Nototheniidae</taxon>
        <taxon>Notothenia</taxon>
    </lineage>
</organism>
<evidence type="ECO:0000256" key="1">
    <source>
        <dbReference type="RuleBase" id="RU367089"/>
    </source>
</evidence>
<proteinExistence type="inferred from homology"/>
<dbReference type="KEGG" id="ncc:104950208"/>
<dbReference type="InterPro" id="IPR039797">
    <property type="entry name" value="Pecanex"/>
</dbReference>
<dbReference type="GeneID" id="104950208"/>
<feature type="non-terminal residue" evidence="3">
    <location>
        <position position="1"/>
    </location>
</feature>
<dbReference type="OrthoDB" id="10037631at2759"/>
<keyword evidence="1" id="KW-0812">Transmembrane</keyword>
<dbReference type="AlphaFoldDB" id="A0A6I9NKG7"/>
<keyword evidence="1" id="KW-1133">Transmembrane helix</keyword>
<comment type="subcellular location">
    <subcellularLocation>
        <location evidence="1">Membrane</location>
        <topology evidence="1">Multi-pass membrane protein</topology>
    </subcellularLocation>
</comment>
<comment type="caution">
    <text evidence="1">Lacks conserved residue(s) required for the propagation of feature annotation.</text>
</comment>
<dbReference type="Proteomes" id="UP000504611">
    <property type="component" value="Unplaced"/>
</dbReference>
<evidence type="ECO:0000313" key="3">
    <source>
        <dbReference type="RefSeq" id="XP_010774996.1"/>
    </source>
</evidence>
<name>A0A6I9NKG7_9TELE</name>
<dbReference type="GO" id="GO:0016020">
    <property type="term" value="C:membrane"/>
    <property type="evidence" value="ECO:0007669"/>
    <property type="project" value="UniProtKB-SubCell"/>
</dbReference>
<dbReference type="PANTHER" id="PTHR12372:SF2">
    <property type="entry name" value="PECANEX-LIKE PROTEIN 1"/>
    <property type="match status" value="1"/>
</dbReference>
<reference evidence="3" key="1">
    <citation type="submission" date="2025-08" db="UniProtKB">
        <authorList>
            <consortium name="RefSeq"/>
        </authorList>
    </citation>
    <scope>IDENTIFICATION</scope>
    <source>
        <tissue evidence="3">Muscle</tissue>
    </source>
</reference>
<evidence type="ECO:0000313" key="2">
    <source>
        <dbReference type="Proteomes" id="UP000504611"/>
    </source>
</evidence>
<gene>
    <name evidence="3" type="primary">LOC104950208</name>
</gene>
<feature type="transmembrane region" description="Helical" evidence="1">
    <location>
        <begin position="28"/>
        <end position="47"/>
    </location>
</feature>
<dbReference type="PANTHER" id="PTHR12372">
    <property type="entry name" value="PECANEX"/>
    <property type="match status" value="1"/>
</dbReference>